<dbReference type="InterPro" id="IPR002575">
    <property type="entry name" value="Aminoglycoside_PTrfase"/>
</dbReference>
<keyword evidence="2" id="KW-0808">Transferase</keyword>
<keyword evidence="2" id="KW-0418">Kinase</keyword>
<organism evidence="2 3">
    <name type="scientific">Sphingobium subterraneum</name>
    <dbReference type="NCBI Taxonomy" id="627688"/>
    <lineage>
        <taxon>Bacteria</taxon>
        <taxon>Pseudomonadati</taxon>
        <taxon>Pseudomonadota</taxon>
        <taxon>Alphaproteobacteria</taxon>
        <taxon>Sphingomonadales</taxon>
        <taxon>Sphingomonadaceae</taxon>
        <taxon>Sphingobium</taxon>
    </lineage>
</organism>
<reference evidence="2 3" key="1">
    <citation type="submission" date="2020-08" db="EMBL/GenBank/DDBJ databases">
        <title>Genomic Encyclopedia of Type Strains, Phase IV (KMG-IV): sequencing the most valuable type-strain genomes for metagenomic binning, comparative biology and taxonomic classification.</title>
        <authorList>
            <person name="Goeker M."/>
        </authorList>
    </citation>
    <scope>NUCLEOTIDE SEQUENCE [LARGE SCALE GENOMIC DNA]</scope>
    <source>
        <strain evidence="2 3">DSM 102255</strain>
    </source>
</reference>
<evidence type="ECO:0000313" key="3">
    <source>
        <dbReference type="Proteomes" id="UP000552700"/>
    </source>
</evidence>
<evidence type="ECO:0000313" key="2">
    <source>
        <dbReference type="EMBL" id="MBB6123615.1"/>
    </source>
</evidence>
<keyword evidence="3" id="KW-1185">Reference proteome</keyword>
<dbReference type="CDD" id="cd05154">
    <property type="entry name" value="ACAD10_11_N-like"/>
    <property type="match status" value="1"/>
</dbReference>
<dbReference type="SUPFAM" id="SSF56112">
    <property type="entry name" value="Protein kinase-like (PK-like)"/>
    <property type="match status" value="1"/>
</dbReference>
<dbReference type="InterPro" id="IPR052898">
    <property type="entry name" value="ACAD10-like"/>
</dbReference>
<dbReference type="PANTHER" id="PTHR47829:SF1">
    <property type="entry name" value="HAD FAMILY PHOSPHATASE"/>
    <property type="match status" value="1"/>
</dbReference>
<dbReference type="EMBL" id="JACIJP010000002">
    <property type="protein sequence ID" value="MBB6123615.1"/>
    <property type="molecule type" value="Genomic_DNA"/>
</dbReference>
<dbReference type="GO" id="GO:0016301">
    <property type="term" value="F:kinase activity"/>
    <property type="evidence" value="ECO:0007669"/>
    <property type="project" value="UniProtKB-KW"/>
</dbReference>
<comment type="caution">
    <text evidence="2">The sequence shown here is derived from an EMBL/GenBank/DDBJ whole genome shotgun (WGS) entry which is preliminary data.</text>
</comment>
<gene>
    <name evidence="2" type="ORF">FHS92_001344</name>
</gene>
<proteinExistence type="predicted"/>
<dbReference type="Proteomes" id="UP000552700">
    <property type="component" value="Unassembled WGS sequence"/>
</dbReference>
<protein>
    <submittedName>
        <fullName evidence="2">Aminoglycoside phosphotransferase (APT) family kinase protein</fullName>
    </submittedName>
</protein>
<dbReference type="InterPro" id="IPR041726">
    <property type="entry name" value="ACAD10_11_N"/>
</dbReference>
<sequence>MAAWLRDNGVPTDAPLRIEKFPGGQSNPTYLVQAEHDKMVLRRKPFGPLLPSAHAVEREFKLISALYPTGIPVARPIALCEDPAVIGSAFYVMGYSDGRTFWNGSLPDVDPAERIPLYRSMVETLADLHSVDFEAAGLGDFRKPGNYFERQLNRWIKQYRAAQTDEIPEMESLIEWLPRTVPEQTGVSIIHGDFRIDNLIFDHTSPRVLALIDWELATIGDPLADLSYFAMNWLLPVSFSSGLLDVDLAAQALPKAEELTDIYCARTGRRGIPDLNWYFSYGLFRLACIIQGIKRRTIDGNASSDNPEAVIAQIPVLARTAWEQARLAGAPKQ</sequence>
<feature type="domain" description="Aminoglycoside phosphotransferase" evidence="1">
    <location>
        <begin position="18"/>
        <end position="234"/>
    </location>
</feature>
<dbReference type="Gene3D" id="3.30.200.20">
    <property type="entry name" value="Phosphorylase Kinase, domain 1"/>
    <property type="match status" value="1"/>
</dbReference>
<dbReference type="InterPro" id="IPR011009">
    <property type="entry name" value="Kinase-like_dom_sf"/>
</dbReference>
<dbReference type="AlphaFoldDB" id="A0A841J4W3"/>
<name>A0A841J4W3_9SPHN</name>
<evidence type="ECO:0000259" key="1">
    <source>
        <dbReference type="Pfam" id="PF01636"/>
    </source>
</evidence>
<dbReference type="Gene3D" id="3.90.1200.10">
    <property type="match status" value="1"/>
</dbReference>
<accession>A0A841J4W3</accession>
<dbReference type="PANTHER" id="PTHR47829">
    <property type="entry name" value="HYDROLASE, PUTATIVE (AFU_ORTHOLOGUE AFUA_1G12880)-RELATED"/>
    <property type="match status" value="1"/>
</dbReference>
<dbReference type="Pfam" id="PF01636">
    <property type="entry name" value="APH"/>
    <property type="match status" value="1"/>
</dbReference>